<dbReference type="EMBL" id="BART01000918">
    <property type="protein sequence ID" value="GAG58800.1"/>
    <property type="molecule type" value="Genomic_DNA"/>
</dbReference>
<dbReference type="AlphaFoldDB" id="X0YRE9"/>
<protein>
    <recommendedName>
        <fullName evidence="3">Protein translocase subunit SecF</fullName>
    </recommendedName>
</protein>
<sequence length="59" mass="6514">MTDIVGKRFWFFIASGVVILFCIISLANFGLKPGIELSSGSMLTVNFEQTVTEADLKQE</sequence>
<evidence type="ECO:0008006" key="3">
    <source>
        <dbReference type="Google" id="ProtNLM"/>
    </source>
</evidence>
<evidence type="ECO:0000313" key="2">
    <source>
        <dbReference type="EMBL" id="GAG58800.1"/>
    </source>
</evidence>
<gene>
    <name evidence="2" type="ORF">S01H4_03668</name>
</gene>
<feature type="non-terminal residue" evidence="2">
    <location>
        <position position="59"/>
    </location>
</feature>
<dbReference type="InterPro" id="IPR022646">
    <property type="entry name" value="SecD/SecF_CS"/>
</dbReference>
<keyword evidence="1" id="KW-1133">Transmembrane helix</keyword>
<keyword evidence="1" id="KW-0812">Transmembrane</keyword>
<name>X0YRE9_9ZZZZ</name>
<dbReference type="Pfam" id="PF07549">
    <property type="entry name" value="Sec_GG"/>
    <property type="match status" value="1"/>
</dbReference>
<feature type="transmembrane region" description="Helical" evidence="1">
    <location>
        <begin position="9"/>
        <end position="31"/>
    </location>
</feature>
<proteinExistence type="predicted"/>
<keyword evidence="1" id="KW-0472">Membrane</keyword>
<accession>X0YRE9</accession>
<evidence type="ECO:0000256" key="1">
    <source>
        <dbReference type="SAM" id="Phobius"/>
    </source>
</evidence>
<reference evidence="2" key="1">
    <citation type="journal article" date="2014" name="Front. Microbiol.">
        <title>High frequency of phylogenetically diverse reductive dehalogenase-homologous genes in deep subseafloor sedimentary metagenomes.</title>
        <authorList>
            <person name="Kawai M."/>
            <person name="Futagami T."/>
            <person name="Toyoda A."/>
            <person name="Takaki Y."/>
            <person name="Nishi S."/>
            <person name="Hori S."/>
            <person name="Arai W."/>
            <person name="Tsubouchi T."/>
            <person name="Morono Y."/>
            <person name="Uchiyama I."/>
            <person name="Ito T."/>
            <person name="Fujiyama A."/>
            <person name="Inagaki F."/>
            <person name="Takami H."/>
        </authorList>
    </citation>
    <scope>NUCLEOTIDE SEQUENCE</scope>
    <source>
        <strain evidence="2">Expedition CK06-06</strain>
    </source>
</reference>
<comment type="caution">
    <text evidence="2">The sequence shown here is derived from an EMBL/GenBank/DDBJ whole genome shotgun (WGS) entry which is preliminary data.</text>
</comment>
<organism evidence="2">
    <name type="scientific">marine sediment metagenome</name>
    <dbReference type="NCBI Taxonomy" id="412755"/>
    <lineage>
        <taxon>unclassified sequences</taxon>
        <taxon>metagenomes</taxon>
        <taxon>ecological metagenomes</taxon>
    </lineage>
</organism>